<comment type="subcellular location">
    <subcellularLocation>
        <location evidence="1">Nucleus</location>
    </subcellularLocation>
</comment>
<evidence type="ECO:0000256" key="3">
    <source>
        <dbReference type="ARBA" id="ARBA00022737"/>
    </source>
</evidence>
<feature type="compositionally biased region" description="Polar residues" evidence="11">
    <location>
        <begin position="216"/>
        <end position="226"/>
    </location>
</feature>
<evidence type="ECO:0000313" key="14">
    <source>
        <dbReference type="Proteomes" id="UP001497482"/>
    </source>
</evidence>
<keyword evidence="3" id="KW-0677">Repeat</keyword>
<evidence type="ECO:0000259" key="12">
    <source>
        <dbReference type="PROSITE" id="PS50157"/>
    </source>
</evidence>
<evidence type="ECO:0000256" key="2">
    <source>
        <dbReference type="ARBA" id="ARBA00022723"/>
    </source>
</evidence>
<feature type="domain" description="C2H2-type" evidence="12">
    <location>
        <begin position="330"/>
        <end position="357"/>
    </location>
</feature>
<organism evidence="13 14">
    <name type="scientific">Knipowitschia caucasica</name>
    <name type="common">Caucasian dwarf goby</name>
    <name type="synonym">Pomatoschistus caucasicus</name>
    <dbReference type="NCBI Taxonomy" id="637954"/>
    <lineage>
        <taxon>Eukaryota</taxon>
        <taxon>Metazoa</taxon>
        <taxon>Chordata</taxon>
        <taxon>Craniata</taxon>
        <taxon>Vertebrata</taxon>
        <taxon>Euteleostomi</taxon>
        <taxon>Actinopterygii</taxon>
        <taxon>Neopterygii</taxon>
        <taxon>Teleostei</taxon>
        <taxon>Neoteleostei</taxon>
        <taxon>Acanthomorphata</taxon>
        <taxon>Gobiaria</taxon>
        <taxon>Gobiiformes</taxon>
        <taxon>Gobioidei</taxon>
        <taxon>Gobiidae</taxon>
        <taxon>Gobiinae</taxon>
        <taxon>Knipowitschia</taxon>
    </lineage>
</organism>
<keyword evidence="2" id="KW-0479">Metal-binding</keyword>
<dbReference type="FunFam" id="3.30.160.60:FF:000060">
    <property type="entry name" value="zinc finger protein 436"/>
    <property type="match status" value="1"/>
</dbReference>
<dbReference type="Pfam" id="PF00096">
    <property type="entry name" value="zf-C2H2"/>
    <property type="match status" value="2"/>
</dbReference>
<dbReference type="Proteomes" id="UP001497482">
    <property type="component" value="Chromosome 3"/>
</dbReference>
<feature type="region of interest" description="Disordered" evidence="11">
    <location>
        <begin position="161"/>
        <end position="246"/>
    </location>
</feature>
<evidence type="ECO:0000256" key="10">
    <source>
        <dbReference type="PROSITE-ProRule" id="PRU00042"/>
    </source>
</evidence>
<dbReference type="GO" id="GO:0006357">
    <property type="term" value="P:regulation of transcription by RNA polymerase II"/>
    <property type="evidence" value="ECO:0007669"/>
    <property type="project" value="TreeGrafter"/>
</dbReference>
<keyword evidence="7" id="KW-0238">DNA-binding</keyword>
<evidence type="ECO:0000256" key="5">
    <source>
        <dbReference type="ARBA" id="ARBA00022833"/>
    </source>
</evidence>
<protein>
    <recommendedName>
        <fullName evidence="12">C2H2-type domain-containing protein</fullName>
    </recommendedName>
</protein>
<dbReference type="PROSITE" id="PS00028">
    <property type="entry name" value="ZINC_FINGER_C2H2_1"/>
    <property type="match status" value="3"/>
</dbReference>
<dbReference type="PANTHER" id="PTHR24404:SF114">
    <property type="entry name" value="KLUMPFUSS, ISOFORM B-RELATED"/>
    <property type="match status" value="1"/>
</dbReference>
<keyword evidence="6" id="KW-0805">Transcription regulation</keyword>
<feature type="domain" description="C2H2-type" evidence="12">
    <location>
        <begin position="385"/>
        <end position="408"/>
    </location>
</feature>
<evidence type="ECO:0000256" key="9">
    <source>
        <dbReference type="ARBA" id="ARBA00023242"/>
    </source>
</evidence>
<feature type="domain" description="C2H2-type" evidence="12">
    <location>
        <begin position="357"/>
        <end position="384"/>
    </location>
</feature>
<feature type="compositionally biased region" description="Acidic residues" evidence="11">
    <location>
        <begin position="170"/>
        <end position="181"/>
    </location>
</feature>
<dbReference type="FunFam" id="3.30.160.60:FF:001049">
    <property type="entry name" value="zinc finger protein 319"/>
    <property type="match status" value="1"/>
</dbReference>
<dbReference type="SUPFAM" id="SSF57667">
    <property type="entry name" value="beta-beta-alpha zinc fingers"/>
    <property type="match status" value="2"/>
</dbReference>
<evidence type="ECO:0000256" key="1">
    <source>
        <dbReference type="ARBA" id="ARBA00004123"/>
    </source>
</evidence>
<reference evidence="13 14" key="1">
    <citation type="submission" date="2024-04" db="EMBL/GenBank/DDBJ databases">
        <authorList>
            <person name="Waldvogel A.-M."/>
            <person name="Schoenle A."/>
        </authorList>
    </citation>
    <scope>NUCLEOTIDE SEQUENCE [LARGE SCALE GENOMIC DNA]</scope>
</reference>
<dbReference type="GO" id="GO:0003700">
    <property type="term" value="F:DNA-binding transcription factor activity"/>
    <property type="evidence" value="ECO:0007669"/>
    <property type="project" value="TreeGrafter"/>
</dbReference>
<dbReference type="InterPro" id="IPR013087">
    <property type="entry name" value="Znf_C2H2_type"/>
</dbReference>
<evidence type="ECO:0000256" key="4">
    <source>
        <dbReference type="ARBA" id="ARBA00022771"/>
    </source>
</evidence>
<gene>
    <name evidence="13" type="ORF">KC01_LOCUS30352</name>
</gene>
<keyword evidence="8" id="KW-0804">Transcription</keyword>
<sequence>MTDNCSSASHRQQRALCSLPAPSSGAEIVNKAARWSSALSKAPVLSAPLCPSLPGQSVIMAAELHAQIASIVEVLANAAVSEICKAVEDGYTAVNLEMSRSVRENECLRRRVRLLELQVSRYRAEQRLKATEAPGTGRLLPGGRALQAHGSSLQNRTRFLNRPQSKSQDQDQDQEDQDQDQEAVTTKTEAAERDEDSDIIIVKVESRASYQVDKNPPTSTAQTCDTQAQSSSQSELSAGTQAPPLSGSVCEKELRFSHTQNASSKDAILGFCDVLTAANQPQANQPQANQPQANTQSNSNPSNPHCENPKAFQRTFHKPLGIDTPKTKRFLCSKCPRRFEHELELFVHLKNHARQKEACGICGKAFACRSQLKVHQNVHTGERPFQCSVCHTPFSHPSNLLRHLKRKHQTLGAVLEVVGKN</sequence>
<keyword evidence="9" id="KW-0539">Nucleus</keyword>
<proteinExistence type="predicted"/>
<dbReference type="PANTHER" id="PTHR24404">
    <property type="entry name" value="ZINC FINGER PROTEIN"/>
    <property type="match status" value="1"/>
</dbReference>
<dbReference type="GO" id="GO:0000978">
    <property type="term" value="F:RNA polymerase II cis-regulatory region sequence-specific DNA binding"/>
    <property type="evidence" value="ECO:0007669"/>
    <property type="project" value="TreeGrafter"/>
</dbReference>
<keyword evidence="4 10" id="KW-0863">Zinc-finger</keyword>
<keyword evidence="5" id="KW-0862">Zinc</keyword>
<dbReference type="Gene3D" id="3.30.160.60">
    <property type="entry name" value="Classic Zinc Finger"/>
    <property type="match status" value="2"/>
</dbReference>
<accession>A0AAV2LPY6</accession>
<evidence type="ECO:0000256" key="6">
    <source>
        <dbReference type="ARBA" id="ARBA00023015"/>
    </source>
</evidence>
<dbReference type="InterPro" id="IPR036236">
    <property type="entry name" value="Znf_C2H2_sf"/>
</dbReference>
<dbReference type="EMBL" id="OZ035825">
    <property type="protein sequence ID" value="CAL1602599.1"/>
    <property type="molecule type" value="Genomic_DNA"/>
</dbReference>
<evidence type="ECO:0000256" key="8">
    <source>
        <dbReference type="ARBA" id="ARBA00023163"/>
    </source>
</evidence>
<keyword evidence="14" id="KW-1185">Reference proteome</keyword>
<dbReference type="AlphaFoldDB" id="A0AAV2LPY6"/>
<name>A0AAV2LPY6_KNICA</name>
<dbReference type="InterPro" id="IPR050589">
    <property type="entry name" value="Ikaros_C2H2-ZF"/>
</dbReference>
<dbReference type="SMART" id="SM00355">
    <property type="entry name" value="ZnF_C2H2"/>
    <property type="match status" value="3"/>
</dbReference>
<dbReference type="GO" id="GO:0008270">
    <property type="term" value="F:zinc ion binding"/>
    <property type="evidence" value="ECO:0007669"/>
    <property type="project" value="UniProtKB-KW"/>
</dbReference>
<feature type="region of interest" description="Disordered" evidence="11">
    <location>
        <begin position="280"/>
        <end position="310"/>
    </location>
</feature>
<feature type="compositionally biased region" description="Low complexity" evidence="11">
    <location>
        <begin position="280"/>
        <end position="304"/>
    </location>
</feature>
<dbReference type="GO" id="GO:0005634">
    <property type="term" value="C:nucleus"/>
    <property type="evidence" value="ECO:0007669"/>
    <property type="project" value="UniProtKB-SubCell"/>
</dbReference>
<evidence type="ECO:0000256" key="11">
    <source>
        <dbReference type="SAM" id="MobiDB-lite"/>
    </source>
</evidence>
<evidence type="ECO:0000256" key="7">
    <source>
        <dbReference type="ARBA" id="ARBA00023125"/>
    </source>
</evidence>
<evidence type="ECO:0000313" key="13">
    <source>
        <dbReference type="EMBL" id="CAL1602599.1"/>
    </source>
</evidence>
<dbReference type="PROSITE" id="PS50157">
    <property type="entry name" value="ZINC_FINGER_C2H2_2"/>
    <property type="match status" value="3"/>
</dbReference>